<organism evidence="7 8">
    <name type="scientific">Roseicella frigidaeris</name>
    <dbReference type="NCBI Taxonomy" id="2230885"/>
    <lineage>
        <taxon>Bacteria</taxon>
        <taxon>Pseudomonadati</taxon>
        <taxon>Pseudomonadota</taxon>
        <taxon>Alphaproteobacteria</taxon>
        <taxon>Acetobacterales</taxon>
        <taxon>Roseomonadaceae</taxon>
        <taxon>Roseicella</taxon>
    </lineage>
</organism>
<dbReference type="PANTHER" id="PTHR43779:SF3">
    <property type="entry name" value="(3R)-3-[(CARBOXYMETHYL)AMINO]FATTY ACID OXYGENASE_DECARBOXYLASE"/>
    <property type="match status" value="1"/>
</dbReference>
<accession>A0A327LW66</accession>
<keyword evidence="3 7" id="KW-0223">Dioxygenase</keyword>
<dbReference type="PANTHER" id="PTHR43779">
    <property type="entry name" value="DIOXYGENASE RV0097-RELATED"/>
    <property type="match status" value="1"/>
</dbReference>
<dbReference type="InterPro" id="IPR003819">
    <property type="entry name" value="TauD/TfdA-like"/>
</dbReference>
<sequence>MLQIQPIEPLFAARVTGLDLRRLPEDAAFARLREAFERYSVLVFPDQAIDDAAQVAFSERFGPLETTRAGANGAGGKLIVLTNIGPDGRIAPPTDKQVLNNRANQSWHHDSSFKPVPARASMLSAREIPGEGGNTEFASLRAAYAALPEDLRAAVQDRTVVHDFGWSRSRVEPALVTEAERADWPPVRHPMVVAGAHGPALYLGAHARMVEGMAEAEGRALIDRLMAFATQPRFVYSHRWAPHDLVLWDNRAVLHRATPFRSVAERRHMVRTTIAGEEPRRAAAE</sequence>
<dbReference type="Proteomes" id="UP000249065">
    <property type="component" value="Unassembled WGS sequence"/>
</dbReference>
<evidence type="ECO:0000313" key="7">
    <source>
        <dbReference type="EMBL" id="RAI54105.1"/>
    </source>
</evidence>
<comment type="caution">
    <text evidence="7">The sequence shown here is derived from an EMBL/GenBank/DDBJ whole genome shotgun (WGS) entry which is preliminary data.</text>
</comment>
<dbReference type="InterPro" id="IPR042098">
    <property type="entry name" value="TauD-like_sf"/>
</dbReference>
<evidence type="ECO:0000313" key="8">
    <source>
        <dbReference type="Proteomes" id="UP000249065"/>
    </source>
</evidence>
<evidence type="ECO:0000256" key="1">
    <source>
        <dbReference type="ARBA" id="ARBA00005896"/>
    </source>
</evidence>
<proteinExistence type="inferred from homology"/>
<evidence type="ECO:0000259" key="6">
    <source>
        <dbReference type="Pfam" id="PF02668"/>
    </source>
</evidence>
<dbReference type="SUPFAM" id="SSF51197">
    <property type="entry name" value="Clavaminate synthase-like"/>
    <property type="match status" value="1"/>
</dbReference>
<name>A0A327LW66_9PROT</name>
<dbReference type="Pfam" id="PF02668">
    <property type="entry name" value="TauD"/>
    <property type="match status" value="1"/>
</dbReference>
<evidence type="ECO:0000256" key="2">
    <source>
        <dbReference type="ARBA" id="ARBA00022723"/>
    </source>
</evidence>
<evidence type="ECO:0000256" key="4">
    <source>
        <dbReference type="ARBA" id="ARBA00023002"/>
    </source>
</evidence>
<keyword evidence="2" id="KW-0479">Metal-binding</keyword>
<reference evidence="8" key="1">
    <citation type="submission" date="2018-06" db="EMBL/GenBank/DDBJ databases">
        <authorList>
            <person name="Khan S.A."/>
        </authorList>
    </citation>
    <scope>NUCLEOTIDE SEQUENCE [LARGE SCALE GENOMIC DNA]</scope>
    <source>
        <strain evidence="8">DB-1506</strain>
    </source>
</reference>
<comment type="similarity">
    <text evidence="1">Belongs to the TfdA dioxygenase family.</text>
</comment>
<keyword evidence="8" id="KW-1185">Reference proteome</keyword>
<protein>
    <submittedName>
        <fullName evidence="7">TauD/TfdA family dioxygenase</fullName>
    </submittedName>
</protein>
<dbReference type="GO" id="GO:0046872">
    <property type="term" value="F:metal ion binding"/>
    <property type="evidence" value="ECO:0007669"/>
    <property type="project" value="UniProtKB-KW"/>
</dbReference>
<dbReference type="GO" id="GO:0016706">
    <property type="term" value="F:2-oxoglutarate-dependent dioxygenase activity"/>
    <property type="evidence" value="ECO:0007669"/>
    <property type="project" value="UniProtKB-ARBA"/>
</dbReference>
<dbReference type="RefSeq" id="WP_111472874.1">
    <property type="nucleotide sequence ID" value="NZ_QLIX01000058.1"/>
</dbReference>
<evidence type="ECO:0000256" key="5">
    <source>
        <dbReference type="ARBA" id="ARBA00023004"/>
    </source>
</evidence>
<dbReference type="Gene3D" id="3.60.130.10">
    <property type="entry name" value="Clavaminate synthase-like"/>
    <property type="match status" value="1"/>
</dbReference>
<dbReference type="EMBL" id="QLIX01000058">
    <property type="protein sequence ID" value="RAI54105.1"/>
    <property type="molecule type" value="Genomic_DNA"/>
</dbReference>
<evidence type="ECO:0000256" key="3">
    <source>
        <dbReference type="ARBA" id="ARBA00022964"/>
    </source>
</evidence>
<dbReference type="AlphaFoldDB" id="A0A327LW66"/>
<feature type="domain" description="TauD/TfdA-like" evidence="6">
    <location>
        <begin position="4"/>
        <end position="273"/>
    </location>
</feature>
<keyword evidence="5" id="KW-0408">Iron</keyword>
<dbReference type="OrthoDB" id="7346227at2"/>
<gene>
    <name evidence="7" type="ORF">DOO78_26455</name>
</gene>
<dbReference type="InterPro" id="IPR051178">
    <property type="entry name" value="TfdA_dioxygenase"/>
</dbReference>
<keyword evidence="4" id="KW-0560">Oxidoreductase</keyword>